<dbReference type="GO" id="GO:0015074">
    <property type="term" value="P:DNA integration"/>
    <property type="evidence" value="ECO:0007669"/>
    <property type="project" value="InterPro"/>
</dbReference>
<dbReference type="Pfam" id="PF00665">
    <property type="entry name" value="rve"/>
    <property type="match status" value="1"/>
</dbReference>
<dbReference type="NCBIfam" id="NF033516">
    <property type="entry name" value="transpos_IS3"/>
    <property type="match status" value="1"/>
</dbReference>
<dbReference type="GO" id="GO:0003676">
    <property type="term" value="F:nucleic acid binding"/>
    <property type="evidence" value="ECO:0007669"/>
    <property type="project" value="InterPro"/>
</dbReference>
<name>A0A3B0Z4G3_9ZZZZ</name>
<dbReference type="Gene3D" id="3.30.420.10">
    <property type="entry name" value="Ribonuclease H-like superfamily/Ribonuclease H"/>
    <property type="match status" value="1"/>
</dbReference>
<evidence type="ECO:0000313" key="2">
    <source>
        <dbReference type="EMBL" id="VAW86431.1"/>
    </source>
</evidence>
<dbReference type="InterPro" id="IPR036397">
    <property type="entry name" value="RNaseH_sf"/>
</dbReference>
<dbReference type="InterPro" id="IPR025948">
    <property type="entry name" value="HTH-like_dom"/>
</dbReference>
<feature type="domain" description="Integrase catalytic" evidence="1">
    <location>
        <begin position="113"/>
        <end position="273"/>
    </location>
</feature>
<protein>
    <submittedName>
        <fullName evidence="2">Mobile element protein</fullName>
    </submittedName>
</protein>
<dbReference type="PANTHER" id="PTHR46889:SF4">
    <property type="entry name" value="TRANSPOSASE INSO FOR INSERTION SEQUENCE ELEMENT IS911B-RELATED"/>
    <property type="match status" value="1"/>
</dbReference>
<reference evidence="2" key="1">
    <citation type="submission" date="2018-06" db="EMBL/GenBank/DDBJ databases">
        <authorList>
            <person name="Zhirakovskaya E."/>
        </authorList>
    </citation>
    <scope>NUCLEOTIDE SEQUENCE</scope>
</reference>
<organism evidence="2">
    <name type="scientific">hydrothermal vent metagenome</name>
    <dbReference type="NCBI Taxonomy" id="652676"/>
    <lineage>
        <taxon>unclassified sequences</taxon>
        <taxon>metagenomes</taxon>
        <taxon>ecological metagenomes</taxon>
    </lineage>
</organism>
<dbReference type="PANTHER" id="PTHR46889">
    <property type="entry name" value="TRANSPOSASE INSF FOR INSERTION SEQUENCE IS3B-RELATED"/>
    <property type="match status" value="1"/>
</dbReference>
<evidence type="ECO:0000259" key="1">
    <source>
        <dbReference type="PROSITE" id="PS50994"/>
    </source>
</evidence>
<dbReference type="InterPro" id="IPR001584">
    <property type="entry name" value="Integrase_cat-core"/>
</dbReference>
<dbReference type="Pfam" id="PF13333">
    <property type="entry name" value="rve_2"/>
    <property type="match status" value="1"/>
</dbReference>
<dbReference type="Pfam" id="PF13276">
    <property type="entry name" value="HTH_21"/>
    <property type="match status" value="1"/>
</dbReference>
<dbReference type="SUPFAM" id="SSF53098">
    <property type="entry name" value="Ribonuclease H-like"/>
    <property type="match status" value="1"/>
</dbReference>
<proteinExistence type="predicted"/>
<sequence>MQKQMIEPLEDLSKSRQCALLGLPRSTYYYQPQPMNDDELSLLRLMDEQYLKTPQYGSRRYSTWFRRQGLAVGRKKAVSMMNTLGIISTAPKPKTSTPGKQHKVYPYLLKGKVIDQPNQVWASDITYVPMEKGFGYLVVIMDWYSRKVLSWRLSNTMEADFCVQALEAAIQDYGCPQIFNTDQGSQYTSEAFTDMLKANHIQISMDGKGCYRDNIFVERLWRTVKYEHLYTRAFNNLKEVKQSLIHWFEWYNRERFHQGLDNLTPDEVYYQHQTISQAA</sequence>
<dbReference type="InterPro" id="IPR050900">
    <property type="entry name" value="Transposase_IS3/IS150/IS904"/>
</dbReference>
<dbReference type="InterPro" id="IPR012337">
    <property type="entry name" value="RNaseH-like_sf"/>
</dbReference>
<dbReference type="InterPro" id="IPR048020">
    <property type="entry name" value="Transpos_IS3"/>
</dbReference>
<dbReference type="EMBL" id="UOFQ01000042">
    <property type="protein sequence ID" value="VAW86431.1"/>
    <property type="molecule type" value="Genomic_DNA"/>
</dbReference>
<accession>A0A3B0Z4G3</accession>
<dbReference type="AlphaFoldDB" id="A0A3B0Z4G3"/>
<gene>
    <name evidence="2" type="ORF">MNBD_GAMMA17-592</name>
</gene>
<dbReference type="PROSITE" id="PS50994">
    <property type="entry name" value="INTEGRASE"/>
    <property type="match status" value="1"/>
</dbReference>